<dbReference type="InterPro" id="IPR036388">
    <property type="entry name" value="WH-like_DNA-bd_sf"/>
</dbReference>
<dbReference type="Pfam" id="PF12804">
    <property type="entry name" value="NTP_transf_3"/>
    <property type="match status" value="1"/>
</dbReference>
<dbReference type="SUPFAM" id="SSF53448">
    <property type="entry name" value="Nucleotide-diphospho-sugar transferases"/>
    <property type="match status" value="1"/>
</dbReference>
<feature type="domain" description="MobA-like NTP transferase" evidence="1">
    <location>
        <begin position="5"/>
        <end position="160"/>
    </location>
</feature>
<dbReference type="InterPro" id="IPR025877">
    <property type="entry name" value="MobA-like_NTP_Trfase"/>
</dbReference>
<accession>A0A0V8QIJ5</accession>
<dbReference type="InterPro" id="IPR029044">
    <property type="entry name" value="Nucleotide-diphossugar_trans"/>
</dbReference>
<dbReference type="SUPFAM" id="SSF46785">
    <property type="entry name" value="Winged helix' DNA-binding domain"/>
    <property type="match status" value="1"/>
</dbReference>
<dbReference type="GO" id="GO:0016779">
    <property type="term" value="F:nucleotidyltransferase activity"/>
    <property type="evidence" value="ECO:0007669"/>
    <property type="project" value="UniProtKB-ARBA"/>
</dbReference>
<comment type="caution">
    <text evidence="2">The sequence shown here is derived from an EMBL/GenBank/DDBJ whole genome shotgun (WGS) entry which is preliminary data.</text>
</comment>
<keyword evidence="3" id="KW-1185">Reference proteome</keyword>
<dbReference type="CDD" id="cd04182">
    <property type="entry name" value="GT_2_like_f"/>
    <property type="match status" value="1"/>
</dbReference>
<dbReference type="STRING" id="290052.ASU35_07165"/>
<dbReference type="RefSeq" id="WP_058351805.1">
    <property type="nucleotide sequence ID" value="NZ_CABMMD010000068.1"/>
</dbReference>
<dbReference type="Proteomes" id="UP000054874">
    <property type="component" value="Unassembled WGS sequence"/>
</dbReference>
<organism evidence="2 3">
    <name type="scientific">Acetivibrio ethanolgignens</name>
    <dbReference type="NCBI Taxonomy" id="290052"/>
    <lineage>
        <taxon>Bacteria</taxon>
        <taxon>Bacillati</taxon>
        <taxon>Bacillota</taxon>
        <taxon>Clostridia</taxon>
        <taxon>Eubacteriales</taxon>
        <taxon>Oscillospiraceae</taxon>
        <taxon>Acetivibrio</taxon>
    </lineage>
</organism>
<dbReference type="InterPro" id="IPR036390">
    <property type="entry name" value="WH_DNA-bd_sf"/>
</dbReference>
<dbReference type="OrthoDB" id="285216at2"/>
<proteinExistence type="predicted"/>
<gene>
    <name evidence="2" type="ORF">ASU35_07165</name>
</gene>
<dbReference type="Gene3D" id="1.10.10.10">
    <property type="entry name" value="Winged helix-like DNA-binding domain superfamily/Winged helix DNA-binding domain"/>
    <property type="match status" value="1"/>
</dbReference>
<name>A0A0V8QIJ5_9FIRM</name>
<evidence type="ECO:0000313" key="3">
    <source>
        <dbReference type="Proteomes" id="UP000054874"/>
    </source>
</evidence>
<dbReference type="EMBL" id="LNAM01000068">
    <property type="protein sequence ID" value="KSV59913.1"/>
    <property type="molecule type" value="Genomic_DNA"/>
</dbReference>
<dbReference type="Gene3D" id="3.90.550.10">
    <property type="entry name" value="Spore Coat Polysaccharide Biosynthesis Protein SpsA, Chain A"/>
    <property type="match status" value="1"/>
</dbReference>
<dbReference type="PANTHER" id="PTHR43777:SF1">
    <property type="entry name" value="MOLYBDENUM COFACTOR CYTIDYLYLTRANSFERASE"/>
    <property type="match status" value="1"/>
</dbReference>
<dbReference type="PANTHER" id="PTHR43777">
    <property type="entry name" value="MOLYBDENUM COFACTOR CYTIDYLYLTRANSFERASE"/>
    <property type="match status" value="1"/>
</dbReference>
<reference evidence="2 3" key="1">
    <citation type="submission" date="2015-11" db="EMBL/GenBank/DDBJ databases">
        <title>Butyribacter intestini gen. nov., sp. nov., a butyric acid-producing bacterium of the family Lachnospiraceae isolated from the human faeces.</title>
        <authorList>
            <person name="Zou Y."/>
            <person name="Xue W."/>
            <person name="Luo G."/>
            <person name="Lv M."/>
        </authorList>
    </citation>
    <scope>NUCLEOTIDE SEQUENCE [LARGE SCALE GENOMIC DNA]</scope>
    <source>
        <strain evidence="2 3">ACET-33324</strain>
    </source>
</reference>
<protein>
    <submittedName>
        <fullName evidence="2">ModE molybdate transport repressor domain-containing protein</fullName>
    </submittedName>
</protein>
<evidence type="ECO:0000259" key="1">
    <source>
        <dbReference type="Pfam" id="PF12804"/>
    </source>
</evidence>
<sequence>MKTGAIILAAGHKSSISVFQPMLPVGNTTVIKRIILTLKQSGTEPIVVITGREAKELEKHISKQQVICLQNKDYENTQMFDSICMGLKYIEDLCDRVLFLPAKFPKLLPETIKRIMASEKKVACPVYNGRRGHPVLIDRELIPVIISYSGERGLRGALRQPQIEAFVEEVPITDKGIIEAVESDEDTASYSPLEQLALHPSVKLYLERDEVFFGPGIAQFLKLIDHTGSMQSACRQMNMSYSKGWKIMKTAEKQLGYPLLLTQSGGAEGGFSELTPKARDFLERFVKMEQEVKEKTEELFYKYFENKY</sequence>
<evidence type="ECO:0000313" key="2">
    <source>
        <dbReference type="EMBL" id="KSV59913.1"/>
    </source>
</evidence>
<dbReference type="AlphaFoldDB" id="A0A0V8QIJ5"/>